<dbReference type="InterPro" id="IPR002347">
    <property type="entry name" value="SDR_fam"/>
</dbReference>
<dbReference type="Pfam" id="PF13561">
    <property type="entry name" value="adh_short_C2"/>
    <property type="match status" value="1"/>
</dbReference>
<accession>A0A9D1ZTW8</accession>
<evidence type="ECO:0000313" key="3">
    <source>
        <dbReference type="EMBL" id="HIY95351.1"/>
    </source>
</evidence>
<dbReference type="GO" id="GO:0019290">
    <property type="term" value="P:siderophore biosynthetic process"/>
    <property type="evidence" value="ECO:0007669"/>
    <property type="project" value="InterPro"/>
</dbReference>
<keyword evidence="2" id="KW-0560">Oxidoreductase</keyword>
<sequence length="265" mass="27645">MKEPAIFVTGAAGGIGLALLHQISESPQLGNYRIIATDLPSALAPLSPADLPPQVELHPLDVTDQQALTTLVGQLADRYLFLGLAQLAGILDHGPALSRAPGVLRRLTEVNALAVAYTCDVFAALMLEQAAQDPAGSPVPDRSIVTVASNAGNGPRANMAAYGASKAFASHYTRSLGLELGPRGIRCNVVNPGTTFTPMVEKMWQGEDRSATAIEGSPELYRTGIPLGRVAQPADVAAPVTFLLSPAARHITLAELTVDAGATQR</sequence>
<dbReference type="InterPro" id="IPR020904">
    <property type="entry name" value="Sc_DH/Rdtase_CS"/>
</dbReference>
<dbReference type="PANTHER" id="PTHR24321">
    <property type="entry name" value="DEHYDROGENASES, SHORT CHAIN"/>
    <property type="match status" value="1"/>
</dbReference>
<dbReference type="PANTHER" id="PTHR24321:SF8">
    <property type="entry name" value="ESTRADIOL 17-BETA-DEHYDROGENASE 8-RELATED"/>
    <property type="match status" value="1"/>
</dbReference>
<proteinExistence type="inferred from homology"/>
<evidence type="ECO:0000313" key="4">
    <source>
        <dbReference type="Proteomes" id="UP000824134"/>
    </source>
</evidence>
<dbReference type="Proteomes" id="UP000824134">
    <property type="component" value="Unassembled WGS sequence"/>
</dbReference>
<dbReference type="EMBL" id="DXCN01000050">
    <property type="protein sequence ID" value="HIY95351.1"/>
    <property type="molecule type" value="Genomic_DNA"/>
</dbReference>
<evidence type="ECO:0000256" key="1">
    <source>
        <dbReference type="ARBA" id="ARBA00006484"/>
    </source>
</evidence>
<dbReference type="GO" id="GO:0008667">
    <property type="term" value="F:2,3-dihydro-2,3-dihydroxybenzoate dehydrogenase activity"/>
    <property type="evidence" value="ECO:0007669"/>
    <property type="project" value="InterPro"/>
</dbReference>
<name>A0A9D1ZTW8_9MICC</name>
<dbReference type="AlphaFoldDB" id="A0A9D1ZTW8"/>
<protein>
    <submittedName>
        <fullName evidence="3">SDR family oxidoreductase</fullName>
    </submittedName>
</protein>
<reference evidence="3" key="2">
    <citation type="submission" date="2021-04" db="EMBL/GenBank/DDBJ databases">
        <authorList>
            <person name="Gilroy R."/>
        </authorList>
    </citation>
    <scope>NUCLEOTIDE SEQUENCE</scope>
    <source>
        <strain evidence="3">ChiHjej12B11-9195</strain>
    </source>
</reference>
<dbReference type="InterPro" id="IPR036291">
    <property type="entry name" value="NAD(P)-bd_dom_sf"/>
</dbReference>
<dbReference type="PRINTS" id="PR01397">
    <property type="entry name" value="DHBDHDRGNASE"/>
</dbReference>
<comment type="similarity">
    <text evidence="1">Belongs to the short-chain dehydrogenases/reductases (SDR) family.</text>
</comment>
<dbReference type="Gene3D" id="3.40.50.720">
    <property type="entry name" value="NAD(P)-binding Rossmann-like Domain"/>
    <property type="match status" value="1"/>
</dbReference>
<dbReference type="InterPro" id="IPR003560">
    <property type="entry name" value="DHB_DH"/>
</dbReference>
<organism evidence="3 4">
    <name type="scientific">Candidatus Rothia avicola</name>
    <dbReference type="NCBI Taxonomy" id="2840478"/>
    <lineage>
        <taxon>Bacteria</taxon>
        <taxon>Bacillati</taxon>
        <taxon>Actinomycetota</taxon>
        <taxon>Actinomycetes</taxon>
        <taxon>Micrococcales</taxon>
        <taxon>Micrococcaceae</taxon>
        <taxon>Rothia</taxon>
    </lineage>
</organism>
<comment type="caution">
    <text evidence="3">The sequence shown here is derived from an EMBL/GenBank/DDBJ whole genome shotgun (WGS) entry which is preliminary data.</text>
</comment>
<dbReference type="PROSITE" id="PS00061">
    <property type="entry name" value="ADH_SHORT"/>
    <property type="match status" value="1"/>
</dbReference>
<gene>
    <name evidence="3" type="ORF">H9821_06795</name>
</gene>
<evidence type="ECO:0000256" key="2">
    <source>
        <dbReference type="ARBA" id="ARBA00023002"/>
    </source>
</evidence>
<reference evidence="3" key="1">
    <citation type="journal article" date="2021" name="PeerJ">
        <title>Extensive microbial diversity within the chicken gut microbiome revealed by metagenomics and culture.</title>
        <authorList>
            <person name="Gilroy R."/>
            <person name="Ravi A."/>
            <person name="Getino M."/>
            <person name="Pursley I."/>
            <person name="Horton D.L."/>
            <person name="Alikhan N.F."/>
            <person name="Baker D."/>
            <person name="Gharbi K."/>
            <person name="Hall N."/>
            <person name="Watson M."/>
            <person name="Adriaenssens E.M."/>
            <person name="Foster-Nyarko E."/>
            <person name="Jarju S."/>
            <person name="Secka A."/>
            <person name="Antonio M."/>
            <person name="Oren A."/>
            <person name="Chaudhuri R.R."/>
            <person name="La Ragione R."/>
            <person name="Hildebrand F."/>
            <person name="Pallen M.J."/>
        </authorList>
    </citation>
    <scope>NUCLEOTIDE SEQUENCE</scope>
    <source>
        <strain evidence="3">ChiHjej12B11-9195</strain>
    </source>
</reference>
<dbReference type="SUPFAM" id="SSF51735">
    <property type="entry name" value="NAD(P)-binding Rossmann-fold domains"/>
    <property type="match status" value="1"/>
</dbReference>